<keyword evidence="2" id="KW-1185">Reference proteome</keyword>
<protein>
    <submittedName>
        <fullName evidence="1">Uncharacterized protein</fullName>
    </submittedName>
</protein>
<sequence>MSTNGNQWQSVAIHAAQWMGEHIPDPLSAMSFLLFQPRFFDLPPWNPITLRTEPVRIAWDAALPLSSVKFMRRLQRVYAVRAGATTPHTIPSCMSASTRGPTVLLVAEDLLCFSMFHVQQENNPLYCQCGGSYDFHRIDELVISSPANILAGTIPTFSSPPPPPVPVSAPIATPVMMAPSFFHPPPAGTGFQSISAPAPLLYPLVLSSSGSSALHTPLQTNPASMVTQMVASSSSTASSSMSGLQIPPDPLLTAGLQPPPSFPAYTGPSGPLVNVNGRNRTNARHQQSYRSCAFVDNLTTRHNSNQPSYAELCFLIMPLHCPNSQCLHDNPPHLHPNDPSTADWKLEYSHVQPLIDHLTALKLSFTMSTSKDTDSFRDVHKAVLDHQKRQNTPTIPGLNLSKDAQPHDCGTTKLINLRMHCSLAKAVRPAGTEVETRLKSCFVIVPSYGNIVHQTTDCFQADFKPTPIHPEKAAMPHPCFAARALFNLAFISRTLGDFGTGFVVYLCIDAHSSRSTPREHPPFVPTHHLCTPPPYENPKWDFPGGELQRLRQDTFSPHTHIRIRVADPKQAAQVLWTVLLHIGSLVHLLPDGEKVDPQTHTLPDLPAGATISDNWGNPAAFIQMTVSIDGPSIGNSITIATLSTLLQCLLDETDPDSCYGGDVLGNGK</sequence>
<dbReference type="EMBL" id="KZ293469">
    <property type="protein sequence ID" value="PBK62192.1"/>
    <property type="molecule type" value="Genomic_DNA"/>
</dbReference>
<accession>A0A2H3B585</accession>
<proteinExistence type="predicted"/>
<organism evidence="1 2">
    <name type="scientific">Armillaria solidipes</name>
    <dbReference type="NCBI Taxonomy" id="1076256"/>
    <lineage>
        <taxon>Eukaryota</taxon>
        <taxon>Fungi</taxon>
        <taxon>Dikarya</taxon>
        <taxon>Basidiomycota</taxon>
        <taxon>Agaricomycotina</taxon>
        <taxon>Agaricomycetes</taxon>
        <taxon>Agaricomycetidae</taxon>
        <taxon>Agaricales</taxon>
        <taxon>Marasmiineae</taxon>
        <taxon>Physalacriaceae</taxon>
        <taxon>Armillaria</taxon>
    </lineage>
</organism>
<evidence type="ECO:0000313" key="1">
    <source>
        <dbReference type="EMBL" id="PBK62192.1"/>
    </source>
</evidence>
<evidence type="ECO:0000313" key="2">
    <source>
        <dbReference type="Proteomes" id="UP000218334"/>
    </source>
</evidence>
<name>A0A2H3B585_9AGAR</name>
<reference evidence="2" key="1">
    <citation type="journal article" date="2017" name="Nat. Ecol. Evol.">
        <title>Genome expansion and lineage-specific genetic innovations in the forest pathogenic fungi Armillaria.</title>
        <authorList>
            <person name="Sipos G."/>
            <person name="Prasanna A.N."/>
            <person name="Walter M.C."/>
            <person name="O'Connor E."/>
            <person name="Balint B."/>
            <person name="Krizsan K."/>
            <person name="Kiss B."/>
            <person name="Hess J."/>
            <person name="Varga T."/>
            <person name="Slot J."/>
            <person name="Riley R."/>
            <person name="Boka B."/>
            <person name="Rigling D."/>
            <person name="Barry K."/>
            <person name="Lee J."/>
            <person name="Mihaltcheva S."/>
            <person name="LaButti K."/>
            <person name="Lipzen A."/>
            <person name="Waldron R."/>
            <person name="Moloney N.M."/>
            <person name="Sperisen C."/>
            <person name="Kredics L."/>
            <person name="Vagvoelgyi C."/>
            <person name="Patrignani A."/>
            <person name="Fitzpatrick D."/>
            <person name="Nagy I."/>
            <person name="Doyle S."/>
            <person name="Anderson J.B."/>
            <person name="Grigoriev I.V."/>
            <person name="Gueldener U."/>
            <person name="Muensterkoetter M."/>
            <person name="Nagy L.G."/>
        </authorList>
    </citation>
    <scope>NUCLEOTIDE SEQUENCE [LARGE SCALE GENOMIC DNA]</scope>
    <source>
        <strain evidence="2">28-4</strain>
    </source>
</reference>
<dbReference type="AlphaFoldDB" id="A0A2H3B585"/>
<gene>
    <name evidence="1" type="ORF">ARMSODRAFT_980967</name>
</gene>
<dbReference type="Proteomes" id="UP000218334">
    <property type="component" value="Unassembled WGS sequence"/>
</dbReference>